<feature type="domain" description="NusB/RsmB/TIM44" evidence="7">
    <location>
        <begin position="8"/>
        <end position="133"/>
    </location>
</feature>
<dbReference type="InterPro" id="IPR006027">
    <property type="entry name" value="NusB_RsmB_TIM44"/>
</dbReference>
<reference evidence="8" key="1">
    <citation type="submission" date="2018-10" db="EMBL/GenBank/DDBJ databases">
        <title>Acidithiobacillus sulfuriphilus sp. nov.: an extremely acidophilic sulfur-oxidizing chemolithotroph isolated from a neutral pH environment.</title>
        <authorList>
            <person name="Falagan C."/>
            <person name="Moya-Beltran A."/>
            <person name="Quatrini R."/>
            <person name="Johnson D.B."/>
        </authorList>
    </citation>
    <scope>NUCLEOTIDE SEQUENCE [LARGE SCALE GENOMIC DNA]</scope>
    <source>
        <strain evidence="8">CJ-2</strain>
    </source>
</reference>
<protein>
    <recommendedName>
        <fullName evidence="6">Transcription antitermination protein NusB</fullName>
    </recommendedName>
    <alternativeName>
        <fullName evidence="6">Antitermination factor NusB</fullName>
    </alternativeName>
</protein>
<dbReference type="GO" id="GO:0005829">
    <property type="term" value="C:cytosol"/>
    <property type="evidence" value="ECO:0007669"/>
    <property type="project" value="TreeGrafter"/>
</dbReference>
<evidence type="ECO:0000256" key="2">
    <source>
        <dbReference type="ARBA" id="ARBA00022814"/>
    </source>
</evidence>
<comment type="caution">
    <text evidence="8">The sequence shown here is derived from an EMBL/GenBank/DDBJ whole genome shotgun (WGS) entry which is preliminary data.</text>
</comment>
<evidence type="ECO:0000256" key="1">
    <source>
        <dbReference type="ARBA" id="ARBA00005952"/>
    </source>
</evidence>
<dbReference type="Pfam" id="PF01029">
    <property type="entry name" value="NusB"/>
    <property type="match status" value="1"/>
</dbReference>
<name>A0A3M8QXD4_9PROT</name>
<keyword evidence="3 6" id="KW-0694">RNA-binding</keyword>
<dbReference type="AlphaFoldDB" id="A0A3M8QXD4"/>
<dbReference type="SUPFAM" id="SSF48013">
    <property type="entry name" value="NusB-like"/>
    <property type="match status" value="1"/>
</dbReference>
<keyword evidence="2 6" id="KW-0889">Transcription antitermination</keyword>
<comment type="function">
    <text evidence="6">Involved in transcription antitermination. Required for transcription of ribosomal RNA (rRNA) genes. Binds specifically to the boxA antiterminator sequence of the ribosomal RNA (rrn) operons.</text>
</comment>
<keyword evidence="5 6" id="KW-0804">Transcription</keyword>
<dbReference type="NCBIfam" id="TIGR01951">
    <property type="entry name" value="nusB"/>
    <property type="match status" value="1"/>
</dbReference>
<dbReference type="GO" id="GO:0031564">
    <property type="term" value="P:transcription antitermination"/>
    <property type="evidence" value="ECO:0007669"/>
    <property type="project" value="UniProtKB-KW"/>
</dbReference>
<gene>
    <name evidence="6 8" type="primary">nusB</name>
    <name evidence="8" type="ORF">EC580_08875</name>
</gene>
<evidence type="ECO:0000256" key="6">
    <source>
        <dbReference type="HAMAP-Rule" id="MF_00073"/>
    </source>
</evidence>
<dbReference type="InterPro" id="IPR011605">
    <property type="entry name" value="NusB_fam"/>
</dbReference>
<evidence type="ECO:0000256" key="5">
    <source>
        <dbReference type="ARBA" id="ARBA00023163"/>
    </source>
</evidence>
<sequence>MKGSRRLARQAVVQALYQWQLNPSSCDGIEAEFLADPERLAGANQGFFLELWRGVCAHLEALDPAIAAQIPDRSWTGEISEVERAILRLAAYELRYHPQTPYRVIINEAIELGKGFGAEQGHRFVNAVLDKLAQEWRGMEFMAKSQTS</sequence>
<dbReference type="EMBL" id="RIZI01000172">
    <property type="protein sequence ID" value="RNF60927.1"/>
    <property type="molecule type" value="Genomic_DNA"/>
</dbReference>
<accession>A0A3M8QXD4</accession>
<dbReference type="GO" id="GO:0003723">
    <property type="term" value="F:RNA binding"/>
    <property type="evidence" value="ECO:0007669"/>
    <property type="project" value="UniProtKB-UniRule"/>
</dbReference>
<dbReference type="PANTHER" id="PTHR11078">
    <property type="entry name" value="N UTILIZATION SUBSTANCE PROTEIN B-RELATED"/>
    <property type="match status" value="1"/>
</dbReference>
<dbReference type="GO" id="GO:0006353">
    <property type="term" value="P:DNA-templated transcription termination"/>
    <property type="evidence" value="ECO:0007669"/>
    <property type="project" value="UniProtKB-UniRule"/>
</dbReference>
<dbReference type="CDD" id="cd00619">
    <property type="entry name" value="Terminator_NusB"/>
    <property type="match status" value="1"/>
</dbReference>
<comment type="similarity">
    <text evidence="1 6">Belongs to the NusB family.</text>
</comment>
<evidence type="ECO:0000259" key="7">
    <source>
        <dbReference type="Pfam" id="PF01029"/>
    </source>
</evidence>
<dbReference type="PANTHER" id="PTHR11078:SF3">
    <property type="entry name" value="ANTITERMINATION NUSB DOMAIN-CONTAINING PROTEIN"/>
    <property type="match status" value="1"/>
</dbReference>
<dbReference type="InterPro" id="IPR035926">
    <property type="entry name" value="NusB-like_sf"/>
</dbReference>
<evidence type="ECO:0000256" key="3">
    <source>
        <dbReference type="ARBA" id="ARBA00022884"/>
    </source>
</evidence>
<dbReference type="Gene3D" id="1.10.940.10">
    <property type="entry name" value="NusB-like"/>
    <property type="match status" value="1"/>
</dbReference>
<dbReference type="OrthoDB" id="9789556at2"/>
<organism evidence="8">
    <name type="scientific">Acidithiobacillus sulfuriphilus</name>
    <dbReference type="NCBI Taxonomy" id="1867749"/>
    <lineage>
        <taxon>Bacteria</taxon>
        <taxon>Pseudomonadati</taxon>
        <taxon>Pseudomonadota</taxon>
        <taxon>Acidithiobacillia</taxon>
        <taxon>Acidithiobacillales</taxon>
        <taxon>Acidithiobacillaceae</taxon>
        <taxon>Acidithiobacillus</taxon>
    </lineage>
</organism>
<keyword evidence="4 6" id="KW-0805">Transcription regulation</keyword>
<evidence type="ECO:0000313" key="8">
    <source>
        <dbReference type="EMBL" id="RNF60927.1"/>
    </source>
</evidence>
<dbReference type="RefSeq" id="WP_123104217.1">
    <property type="nucleotide sequence ID" value="NZ_CP127527.1"/>
</dbReference>
<evidence type="ECO:0000256" key="4">
    <source>
        <dbReference type="ARBA" id="ARBA00023015"/>
    </source>
</evidence>
<proteinExistence type="inferred from homology"/>
<dbReference type="HAMAP" id="MF_00073">
    <property type="entry name" value="NusB"/>
    <property type="match status" value="1"/>
</dbReference>